<evidence type="ECO:0000256" key="1">
    <source>
        <dbReference type="ARBA" id="ARBA00001962"/>
    </source>
</evidence>
<dbReference type="GeneTree" id="ENSGT00390000006287"/>
<protein>
    <recommendedName>
        <fullName evidence="4">Phytanoyl-CoA dioxygenase family protein</fullName>
    </recommendedName>
</protein>
<dbReference type="STRING" id="51511.ENSCSAVP00000013978"/>
<organism evidence="2 3">
    <name type="scientific">Ciona savignyi</name>
    <name type="common">Pacific transparent sea squirt</name>
    <dbReference type="NCBI Taxonomy" id="51511"/>
    <lineage>
        <taxon>Eukaryota</taxon>
        <taxon>Metazoa</taxon>
        <taxon>Chordata</taxon>
        <taxon>Tunicata</taxon>
        <taxon>Ascidiacea</taxon>
        <taxon>Phlebobranchia</taxon>
        <taxon>Cionidae</taxon>
        <taxon>Ciona</taxon>
    </lineage>
</organism>
<dbReference type="InterPro" id="IPR008775">
    <property type="entry name" value="Phytyl_CoA_dOase-like"/>
</dbReference>
<dbReference type="OMA" id="MHQFKIN"/>
<keyword evidence="3" id="KW-1185">Reference proteome</keyword>
<sequence>MKIRYNEDGYIIVKKLLSNEEVNKLVSSLEAEDSAVMAQSYEQDDGEGLKVRLSLWNQPGDDLTGMIIRSEKLVDTCTELMGGEIYHYHSKLVMKDPHTGGAFQWHQDYGYWYLNGLLFPDMISVQMGVDRMDRENGCLQVIKGSHRMGRIEHGRIGQQAGADLERVAEAQQVLETVYVELDPGDALFFHCNLLHKSNANHSPRRRWTMISCYNSASNNPVKEHHHASYTPLNKVPNSAIMDCTNLNDISGKWFNNPNKGPEYLPTKPRNQ</sequence>
<dbReference type="PANTHER" id="PTHR20883:SF51">
    <property type="entry name" value="PHYTANOYL-COA HYDROXYLASE"/>
    <property type="match status" value="1"/>
</dbReference>
<dbReference type="Gene3D" id="2.60.120.620">
    <property type="entry name" value="q2cbj1_9rhob like domain"/>
    <property type="match status" value="1"/>
</dbReference>
<comment type="cofactor">
    <cofactor evidence="1">
        <name>Fe cation</name>
        <dbReference type="ChEBI" id="CHEBI:24875"/>
    </cofactor>
</comment>
<accession>H2Z8R3</accession>
<reference evidence="3" key="1">
    <citation type="submission" date="2003-08" db="EMBL/GenBank/DDBJ databases">
        <authorList>
            <person name="Birren B."/>
            <person name="Nusbaum C."/>
            <person name="Abebe A."/>
            <person name="Abouelleil A."/>
            <person name="Adekoya E."/>
            <person name="Ait-zahra M."/>
            <person name="Allen N."/>
            <person name="Allen T."/>
            <person name="An P."/>
            <person name="Anderson M."/>
            <person name="Anderson S."/>
            <person name="Arachchi H."/>
            <person name="Armbruster J."/>
            <person name="Bachantsang P."/>
            <person name="Baldwin J."/>
            <person name="Barry A."/>
            <person name="Bayul T."/>
            <person name="Blitshsteyn B."/>
            <person name="Bloom T."/>
            <person name="Blye J."/>
            <person name="Boguslavskiy L."/>
            <person name="Borowsky M."/>
            <person name="Boukhgalter B."/>
            <person name="Brunache A."/>
            <person name="Butler J."/>
            <person name="Calixte N."/>
            <person name="Calvo S."/>
            <person name="Camarata J."/>
            <person name="Campo K."/>
            <person name="Chang J."/>
            <person name="Cheshatsang Y."/>
            <person name="Citroen M."/>
            <person name="Collymore A."/>
            <person name="Considine T."/>
            <person name="Cook A."/>
            <person name="Cooke P."/>
            <person name="Corum B."/>
            <person name="Cuomo C."/>
            <person name="David R."/>
            <person name="Dawoe T."/>
            <person name="Degray S."/>
            <person name="Dodge S."/>
            <person name="Dooley K."/>
            <person name="Dorje P."/>
            <person name="Dorjee K."/>
            <person name="Dorris L."/>
            <person name="Duffey N."/>
            <person name="Dupes A."/>
            <person name="Elkins T."/>
            <person name="Engels R."/>
            <person name="Erickson J."/>
            <person name="Farina A."/>
            <person name="Faro S."/>
            <person name="Ferreira P."/>
            <person name="Fischer H."/>
            <person name="Fitzgerald M."/>
            <person name="Foley K."/>
            <person name="Gage D."/>
            <person name="Galagan J."/>
            <person name="Gearin G."/>
            <person name="Gnerre S."/>
            <person name="Gnirke A."/>
            <person name="Goyette A."/>
            <person name="Graham J."/>
            <person name="Grandbois E."/>
            <person name="Gyaltsen K."/>
            <person name="Hafez N."/>
            <person name="Hagopian D."/>
            <person name="Hagos B."/>
            <person name="Hall J."/>
            <person name="Hatcher B."/>
            <person name="Heller A."/>
            <person name="Higgins H."/>
            <person name="Honan T."/>
            <person name="Horn A."/>
            <person name="Houde N."/>
            <person name="Hughes L."/>
            <person name="Hulme W."/>
            <person name="Husby E."/>
            <person name="Iliev I."/>
            <person name="Jaffe D."/>
            <person name="Jones C."/>
            <person name="Kamal M."/>
            <person name="Kamat A."/>
            <person name="Kamvysselis M."/>
            <person name="Karlsson E."/>
            <person name="Kells C."/>
            <person name="Kieu A."/>
            <person name="Kisner P."/>
            <person name="Kodira C."/>
            <person name="Kulbokas E."/>
            <person name="Labutti K."/>
            <person name="Lama D."/>
            <person name="Landers T."/>
            <person name="Leger J."/>
            <person name="Levine S."/>
            <person name="Lewis D."/>
            <person name="Lewis T."/>
            <person name="Lindblad-toh K."/>
            <person name="Liu X."/>
            <person name="Lokyitsang T."/>
            <person name="Lokyitsang Y."/>
            <person name="Lucien O."/>
            <person name="Lui A."/>
            <person name="Ma L.J."/>
            <person name="Mabbitt R."/>
            <person name="Macdonald J."/>
            <person name="Maclean C."/>
            <person name="Major J."/>
            <person name="Manning J."/>
            <person name="Marabella R."/>
            <person name="Maru K."/>
            <person name="Matthews C."/>
            <person name="Mauceli E."/>
            <person name="Mccarthy M."/>
            <person name="Mcdonough S."/>
            <person name="Mcghee T."/>
            <person name="Meldrim J."/>
            <person name="Meneus L."/>
            <person name="Mesirov J."/>
            <person name="Mihalev A."/>
            <person name="Mihova T."/>
            <person name="Mikkelsen T."/>
            <person name="Mlenga V."/>
            <person name="Moru K."/>
            <person name="Mozes J."/>
            <person name="Mulrain L."/>
            <person name="Munson G."/>
            <person name="Naylor J."/>
            <person name="Newes C."/>
            <person name="Nguyen C."/>
            <person name="Nguyen N."/>
            <person name="Nguyen T."/>
            <person name="Nicol R."/>
            <person name="Nielsen C."/>
            <person name="Nizzari M."/>
            <person name="Norbu C."/>
            <person name="Norbu N."/>
            <person name="O'donnell P."/>
            <person name="Okoawo O."/>
            <person name="O'leary S."/>
            <person name="Omotosho B."/>
            <person name="O'neill K."/>
            <person name="Osman S."/>
            <person name="Parker S."/>
            <person name="Perrin D."/>
            <person name="Phunkhang P."/>
            <person name="Piqani B."/>
            <person name="Purcell S."/>
            <person name="Rachupka T."/>
            <person name="Ramasamy U."/>
            <person name="Rameau R."/>
            <person name="Ray V."/>
            <person name="Raymond C."/>
            <person name="Retta R."/>
            <person name="Richardson S."/>
            <person name="Rise C."/>
            <person name="Rodriguez J."/>
            <person name="Rogers J."/>
            <person name="Rogov P."/>
            <person name="Rutman M."/>
            <person name="Schupbach R."/>
            <person name="Seaman C."/>
            <person name="Settipalli S."/>
            <person name="Sharpe T."/>
            <person name="Sheridan J."/>
            <person name="Sherpa N."/>
            <person name="Shi J."/>
            <person name="Smirnov S."/>
            <person name="Smith C."/>
            <person name="Sougnez C."/>
            <person name="Spencer B."/>
            <person name="Stalker J."/>
            <person name="Stange-thomann N."/>
            <person name="Stavropoulos S."/>
            <person name="Stetson K."/>
            <person name="Stone C."/>
            <person name="Stone S."/>
            <person name="Stubbs M."/>
            <person name="Talamas J."/>
            <person name="Tchuinga P."/>
            <person name="Tenzing P."/>
            <person name="Tesfaye S."/>
            <person name="Theodore J."/>
            <person name="Thoulutsang Y."/>
            <person name="Topham K."/>
            <person name="Towey S."/>
            <person name="Tsamla T."/>
            <person name="Tsomo N."/>
            <person name="Vallee D."/>
            <person name="Vassiliev H."/>
            <person name="Venkataraman V."/>
            <person name="Vinson J."/>
            <person name="Vo A."/>
            <person name="Wade C."/>
            <person name="Wang S."/>
            <person name="Wangchuk T."/>
            <person name="Wangdi T."/>
            <person name="Whittaker C."/>
            <person name="Wilkinson J."/>
            <person name="Wu Y."/>
            <person name="Wyman D."/>
            <person name="Yadav S."/>
            <person name="Yang S."/>
            <person name="Yang X."/>
            <person name="Yeager S."/>
            <person name="Yee E."/>
            <person name="Young G."/>
            <person name="Zainoun J."/>
            <person name="Zembeck L."/>
            <person name="Zimmer A."/>
            <person name="Zody M."/>
            <person name="Lander E."/>
        </authorList>
    </citation>
    <scope>NUCLEOTIDE SEQUENCE [LARGE SCALE GENOMIC DNA]</scope>
</reference>
<dbReference type="Proteomes" id="UP000007875">
    <property type="component" value="Unassembled WGS sequence"/>
</dbReference>
<dbReference type="AlphaFoldDB" id="H2Z8R3"/>
<name>H2Z8R3_CIOSA</name>
<reference evidence="2" key="3">
    <citation type="submission" date="2025-09" db="UniProtKB">
        <authorList>
            <consortium name="Ensembl"/>
        </authorList>
    </citation>
    <scope>IDENTIFICATION</scope>
</reference>
<dbReference type="Ensembl" id="ENSCSAVT00000014138.1">
    <property type="protein sequence ID" value="ENSCSAVP00000013978.1"/>
    <property type="gene ID" value="ENSCSAVG00000008191.1"/>
</dbReference>
<dbReference type="InParanoid" id="H2Z8R3"/>
<dbReference type="Pfam" id="PF05721">
    <property type="entry name" value="PhyH"/>
    <property type="match status" value="1"/>
</dbReference>
<evidence type="ECO:0000313" key="3">
    <source>
        <dbReference type="Proteomes" id="UP000007875"/>
    </source>
</evidence>
<evidence type="ECO:0008006" key="4">
    <source>
        <dbReference type="Google" id="ProtNLM"/>
    </source>
</evidence>
<dbReference type="PANTHER" id="PTHR20883">
    <property type="entry name" value="PHYTANOYL-COA DIOXYGENASE DOMAIN CONTAINING 1"/>
    <property type="match status" value="1"/>
</dbReference>
<dbReference type="HOGENOM" id="CLU_048953_5_1_1"/>
<proteinExistence type="predicted"/>
<dbReference type="eggNOG" id="KOG3290">
    <property type="taxonomic scope" value="Eukaryota"/>
</dbReference>
<dbReference type="SUPFAM" id="SSF51197">
    <property type="entry name" value="Clavaminate synthase-like"/>
    <property type="match status" value="1"/>
</dbReference>
<evidence type="ECO:0000313" key="2">
    <source>
        <dbReference type="Ensembl" id="ENSCSAVP00000013978.1"/>
    </source>
</evidence>
<reference evidence="2" key="2">
    <citation type="submission" date="2025-08" db="UniProtKB">
        <authorList>
            <consortium name="Ensembl"/>
        </authorList>
    </citation>
    <scope>IDENTIFICATION</scope>
</reference>